<protein>
    <submittedName>
        <fullName evidence="2">Phosphodiester glycosidase family protein</fullName>
    </submittedName>
</protein>
<dbReference type="Proteomes" id="UP001596047">
    <property type="component" value="Unassembled WGS sequence"/>
</dbReference>
<dbReference type="Pfam" id="PF09992">
    <property type="entry name" value="NAGPA"/>
    <property type="match status" value="1"/>
</dbReference>
<keyword evidence="2" id="KW-0326">Glycosidase</keyword>
<reference evidence="3" key="1">
    <citation type="journal article" date="2019" name="Int. J. Syst. Evol. Microbiol.">
        <title>The Global Catalogue of Microorganisms (GCM) 10K type strain sequencing project: providing services to taxonomists for standard genome sequencing and annotation.</title>
        <authorList>
            <consortium name="The Broad Institute Genomics Platform"/>
            <consortium name="The Broad Institute Genome Sequencing Center for Infectious Disease"/>
            <person name="Wu L."/>
            <person name="Ma J."/>
        </authorList>
    </citation>
    <scope>NUCLEOTIDE SEQUENCE [LARGE SCALE GENOMIC DNA]</scope>
    <source>
        <strain evidence="3">CGMCC 1.3240</strain>
    </source>
</reference>
<keyword evidence="2" id="KW-0378">Hydrolase</keyword>
<proteinExistence type="predicted"/>
<evidence type="ECO:0000313" key="3">
    <source>
        <dbReference type="Proteomes" id="UP001596047"/>
    </source>
</evidence>
<dbReference type="PANTHER" id="PTHR40446:SF2">
    <property type="entry name" value="N-ACETYLGLUCOSAMINE-1-PHOSPHODIESTER ALPHA-N-ACETYLGLUCOSAMINIDASE"/>
    <property type="match status" value="1"/>
</dbReference>
<evidence type="ECO:0000313" key="2">
    <source>
        <dbReference type="EMBL" id="MFC5652791.1"/>
    </source>
</evidence>
<dbReference type="EMBL" id="JBHSOW010000106">
    <property type="protein sequence ID" value="MFC5652791.1"/>
    <property type="molecule type" value="Genomic_DNA"/>
</dbReference>
<feature type="domain" description="Phosphodiester glycosidase" evidence="1">
    <location>
        <begin position="177"/>
        <end position="356"/>
    </location>
</feature>
<dbReference type="PANTHER" id="PTHR40446">
    <property type="entry name" value="N-ACETYLGLUCOSAMINE-1-PHOSPHODIESTER ALPHA-N-ACETYLGLUCOSAMINIDASE"/>
    <property type="match status" value="1"/>
</dbReference>
<accession>A0ABW0W3R3</accession>
<dbReference type="GO" id="GO:0016798">
    <property type="term" value="F:hydrolase activity, acting on glycosyl bonds"/>
    <property type="evidence" value="ECO:0007669"/>
    <property type="project" value="UniProtKB-KW"/>
</dbReference>
<gene>
    <name evidence="2" type="ORF">ACFPYJ_27535</name>
</gene>
<sequence length="357" mass="38777">MTLSVKQLNRLALLTLAPFIGLILWLVTANMSISLPSESFPKQLPETAVIPAQTESLLTQLDQAKQTALHTASSIKRTIKLYKATNESMSHIVKTVSSQAGRPALVYDRRITRAIGSPARSVQSDKITAQLFNIHAQNFSGYALKVKLKSDKSMQMVLGKDKYGGAETTLAAARRYQAVAGINAGGFADQNGKRYPLSTTVLNGKYLSGFEPTHKDLFFVGLNKDLKLIGGKFNDKSQLDQQQPKFGASFVPVLMKNGIPQSIPAKWQSSPTRAPRTVVANYKDNQLLFLVIDGYNESGGSGATLKEIQILLARFGAIDGYNLDGGGSSSLVFNGQVVNHPSDGVLRPVPTNFLFFK</sequence>
<name>A0ABW0W3R3_9BACL</name>
<dbReference type="InterPro" id="IPR018711">
    <property type="entry name" value="NAGPA"/>
</dbReference>
<dbReference type="RefSeq" id="WP_379191445.1">
    <property type="nucleotide sequence ID" value="NZ_JBHSOW010000106.1"/>
</dbReference>
<organism evidence="2 3">
    <name type="scientific">Paenibacillus solisilvae</name>
    <dbReference type="NCBI Taxonomy" id="2486751"/>
    <lineage>
        <taxon>Bacteria</taxon>
        <taxon>Bacillati</taxon>
        <taxon>Bacillota</taxon>
        <taxon>Bacilli</taxon>
        <taxon>Bacillales</taxon>
        <taxon>Paenibacillaceae</taxon>
        <taxon>Paenibacillus</taxon>
    </lineage>
</organism>
<evidence type="ECO:0000259" key="1">
    <source>
        <dbReference type="Pfam" id="PF09992"/>
    </source>
</evidence>
<keyword evidence="3" id="KW-1185">Reference proteome</keyword>
<comment type="caution">
    <text evidence="2">The sequence shown here is derived from an EMBL/GenBank/DDBJ whole genome shotgun (WGS) entry which is preliminary data.</text>
</comment>